<keyword evidence="3" id="KW-1185">Reference proteome</keyword>
<proteinExistence type="predicted"/>
<sequence>MRIHSTRLSRHAPILKSRNAVLQHPKRAVMQPKSNLRR</sequence>
<evidence type="ECO:0000313" key="2">
    <source>
        <dbReference type="EMBL" id="EPX83371.1"/>
    </source>
</evidence>
<reference evidence="3" key="1">
    <citation type="journal article" date="2014" name="Stand. Genomic Sci.">
        <title>Genome sequence of the exopolysaccharide-producing Salipiger mucosus type strain (DSM 16094(T)), a moderately halophilic member of the Roseobacter clade.</title>
        <authorList>
            <person name="Riedel T."/>
            <person name="Spring S."/>
            <person name="Fiebig A."/>
            <person name="Petersen J."/>
            <person name="Kyrpides N.C."/>
            <person name="Goker M."/>
            <person name="Klenk H.P."/>
        </authorList>
    </citation>
    <scope>NUCLEOTIDE SEQUENCE [LARGE SCALE GENOMIC DNA]</scope>
    <source>
        <strain evidence="3">DSM 16094</strain>
    </source>
</reference>
<evidence type="ECO:0000256" key="1">
    <source>
        <dbReference type="SAM" id="MobiDB-lite"/>
    </source>
</evidence>
<comment type="caution">
    <text evidence="2">The sequence shown here is derived from an EMBL/GenBank/DDBJ whole genome shotgun (WGS) entry which is preliminary data.</text>
</comment>
<dbReference type="AlphaFoldDB" id="S9QPJ8"/>
<dbReference type="HOGENOM" id="CLU_3332788_0_0_5"/>
<feature type="compositionally biased region" description="Basic residues" evidence="1">
    <location>
        <begin position="1"/>
        <end position="10"/>
    </location>
</feature>
<name>S9QPJ8_9RHOB</name>
<dbReference type="STRING" id="1123237.Salmuc_01033"/>
<dbReference type="EMBL" id="APVH01000016">
    <property type="protein sequence ID" value="EPX83371.1"/>
    <property type="molecule type" value="Genomic_DNA"/>
</dbReference>
<dbReference type="Proteomes" id="UP000015347">
    <property type="component" value="Unassembled WGS sequence"/>
</dbReference>
<evidence type="ECO:0000313" key="3">
    <source>
        <dbReference type="Proteomes" id="UP000015347"/>
    </source>
</evidence>
<accession>S9QPJ8</accession>
<protein>
    <submittedName>
        <fullName evidence="2">Uncharacterized protein</fullName>
    </submittedName>
</protein>
<organism evidence="2 3">
    <name type="scientific">Salipiger mucosus DSM 16094</name>
    <dbReference type="NCBI Taxonomy" id="1123237"/>
    <lineage>
        <taxon>Bacteria</taxon>
        <taxon>Pseudomonadati</taxon>
        <taxon>Pseudomonadota</taxon>
        <taxon>Alphaproteobacteria</taxon>
        <taxon>Rhodobacterales</taxon>
        <taxon>Roseobacteraceae</taxon>
        <taxon>Salipiger</taxon>
    </lineage>
</organism>
<feature type="region of interest" description="Disordered" evidence="1">
    <location>
        <begin position="1"/>
        <end position="38"/>
    </location>
</feature>
<gene>
    <name evidence="2" type="ORF">Salmuc_01033</name>
</gene>